<dbReference type="InterPro" id="IPR017588">
    <property type="entry name" value="UacT-like"/>
</dbReference>
<feature type="transmembrane region" description="Helical" evidence="8">
    <location>
        <begin position="246"/>
        <end position="266"/>
    </location>
</feature>
<dbReference type="NCBIfam" id="TIGR03173">
    <property type="entry name" value="pbuX"/>
    <property type="match status" value="1"/>
</dbReference>
<comment type="caution">
    <text evidence="9">The sequence shown here is derived from an EMBL/GenBank/DDBJ whole genome shotgun (WGS) entry which is preliminary data.</text>
</comment>
<evidence type="ECO:0000256" key="2">
    <source>
        <dbReference type="ARBA" id="ARBA00008821"/>
    </source>
</evidence>
<feature type="transmembrane region" description="Helical" evidence="8">
    <location>
        <begin position="421"/>
        <end position="444"/>
    </location>
</feature>
<dbReference type="EMBL" id="BMDY01000019">
    <property type="protein sequence ID" value="GGB14280.1"/>
    <property type="molecule type" value="Genomic_DNA"/>
</dbReference>
<accession>A0ABQ1I6S0</accession>
<name>A0ABQ1I6S0_9ALTE</name>
<comment type="subcellular location">
    <subcellularLocation>
        <location evidence="1">Cell membrane</location>
        <topology evidence="1">Multi-pass membrane protein</topology>
    </subcellularLocation>
</comment>
<dbReference type="NCBIfam" id="TIGR00801">
    <property type="entry name" value="ncs2"/>
    <property type="match status" value="1"/>
</dbReference>
<evidence type="ECO:0000256" key="1">
    <source>
        <dbReference type="ARBA" id="ARBA00004651"/>
    </source>
</evidence>
<proteinExistence type="inferred from homology"/>
<keyword evidence="6 8" id="KW-1133">Transmembrane helix</keyword>
<keyword evidence="5 8" id="KW-0812">Transmembrane</keyword>
<evidence type="ECO:0000256" key="6">
    <source>
        <dbReference type="ARBA" id="ARBA00022989"/>
    </source>
</evidence>
<keyword evidence="4" id="KW-1003">Cell membrane</keyword>
<protein>
    <submittedName>
        <fullName evidence="9">Xanthine permease</fullName>
    </submittedName>
</protein>
<feature type="transmembrane region" description="Helical" evidence="8">
    <location>
        <begin position="148"/>
        <end position="168"/>
    </location>
</feature>
<dbReference type="PANTHER" id="PTHR42810:SF2">
    <property type="entry name" value="PURINE PERMEASE C1399.01C-RELATED"/>
    <property type="match status" value="1"/>
</dbReference>
<feature type="transmembrane region" description="Helical" evidence="8">
    <location>
        <begin position="180"/>
        <end position="199"/>
    </location>
</feature>
<dbReference type="InterPro" id="IPR006043">
    <property type="entry name" value="NCS2"/>
</dbReference>
<sequence length="466" mass="48740">MSTEQEVSGTTDLLYQLDDRPPVAKAFFAGLQHVLASFVGVITPTLIIGGVLGLGEHIPYLISMALIVSGVGTFIQAKKIGPVGAGMICVQGTSFAFLGSVLAAGFLAKSQGGGPEEILSLIFGVCFLGAFIEIFLSQALSKMKRIITPLVTGIVITIIGISLIKVGMTDLAGGFKAPDFGSLQNLALGFTVLVVIIALNRSANPWLRLSSIVIGLIVGMVIAMFMGKVDFSSVGSQPLVSIPVPFKYGFSFDWVAFLPIALIYFITAIESAGDITANCSVSKQPIKGEGYIKRVSNGVLGDGVNSLLAATFNTFPNTTFSQNNGVIQLTGVASRYIGYYIALILVVLGLFPVLGAVLQQIPKPVLGGATLVMFGTVAAAGIKIIASEELTRRKLLIMAVSFGVGLGVTLVPDLLQQAPKLVQNVFGSAVTSGGLVAIILSLLLPEDKAMVAAERESYAYSKQTAN</sequence>
<comment type="similarity">
    <text evidence="2">Belongs to the nucleobase:cation symporter-2 (NCS2) (TC 2.A.40) family.</text>
</comment>
<evidence type="ECO:0000256" key="4">
    <source>
        <dbReference type="ARBA" id="ARBA00022475"/>
    </source>
</evidence>
<gene>
    <name evidence="9" type="ORF">GCM10007414_29640</name>
</gene>
<evidence type="ECO:0000313" key="9">
    <source>
        <dbReference type="EMBL" id="GGB14280.1"/>
    </source>
</evidence>
<dbReference type="InterPro" id="IPR006042">
    <property type="entry name" value="Xan_ur_permease"/>
</dbReference>
<feature type="transmembrane region" description="Helical" evidence="8">
    <location>
        <begin position="58"/>
        <end position="75"/>
    </location>
</feature>
<feature type="transmembrane region" description="Helical" evidence="8">
    <location>
        <begin position="87"/>
        <end position="106"/>
    </location>
</feature>
<dbReference type="PROSITE" id="PS01116">
    <property type="entry name" value="XANTH_URACIL_PERMASE"/>
    <property type="match status" value="1"/>
</dbReference>
<feature type="transmembrane region" description="Helical" evidence="8">
    <location>
        <begin position="118"/>
        <end position="136"/>
    </location>
</feature>
<feature type="transmembrane region" description="Helical" evidence="8">
    <location>
        <begin position="337"/>
        <end position="359"/>
    </location>
</feature>
<dbReference type="RefSeq" id="WP_055731335.1">
    <property type="nucleotide sequence ID" value="NZ_BMDY01000019.1"/>
</dbReference>
<evidence type="ECO:0000256" key="3">
    <source>
        <dbReference type="ARBA" id="ARBA00022448"/>
    </source>
</evidence>
<dbReference type="Proteomes" id="UP000651977">
    <property type="component" value="Unassembled WGS sequence"/>
</dbReference>
<dbReference type="NCBIfam" id="NF037981">
    <property type="entry name" value="NCS2_1"/>
    <property type="match status" value="1"/>
</dbReference>
<organism evidence="9 10">
    <name type="scientific">Agarivorans gilvus</name>
    <dbReference type="NCBI Taxonomy" id="680279"/>
    <lineage>
        <taxon>Bacteria</taxon>
        <taxon>Pseudomonadati</taxon>
        <taxon>Pseudomonadota</taxon>
        <taxon>Gammaproteobacteria</taxon>
        <taxon>Alteromonadales</taxon>
        <taxon>Alteromonadaceae</taxon>
        <taxon>Agarivorans</taxon>
    </lineage>
</organism>
<feature type="transmembrane region" description="Helical" evidence="8">
    <location>
        <begin position="206"/>
        <end position="226"/>
    </location>
</feature>
<keyword evidence="7 8" id="KW-0472">Membrane</keyword>
<keyword evidence="3" id="KW-0813">Transport</keyword>
<feature type="transmembrane region" description="Helical" evidence="8">
    <location>
        <begin position="34"/>
        <end position="52"/>
    </location>
</feature>
<evidence type="ECO:0000313" key="10">
    <source>
        <dbReference type="Proteomes" id="UP000651977"/>
    </source>
</evidence>
<evidence type="ECO:0000256" key="7">
    <source>
        <dbReference type="ARBA" id="ARBA00023136"/>
    </source>
</evidence>
<feature type="transmembrane region" description="Helical" evidence="8">
    <location>
        <begin position="365"/>
        <end position="386"/>
    </location>
</feature>
<reference evidence="10" key="1">
    <citation type="journal article" date="2019" name="Int. J. Syst. Evol. Microbiol.">
        <title>The Global Catalogue of Microorganisms (GCM) 10K type strain sequencing project: providing services to taxonomists for standard genome sequencing and annotation.</title>
        <authorList>
            <consortium name="The Broad Institute Genomics Platform"/>
            <consortium name="The Broad Institute Genome Sequencing Center for Infectious Disease"/>
            <person name="Wu L."/>
            <person name="Ma J."/>
        </authorList>
    </citation>
    <scope>NUCLEOTIDE SEQUENCE [LARGE SCALE GENOMIC DNA]</scope>
    <source>
        <strain evidence="10">CGMCC 1.10131</strain>
    </source>
</reference>
<dbReference type="Pfam" id="PF00860">
    <property type="entry name" value="Xan_ur_permease"/>
    <property type="match status" value="1"/>
</dbReference>
<feature type="transmembrane region" description="Helical" evidence="8">
    <location>
        <begin position="395"/>
        <end position="415"/>
    </location>
</feature>
<keyword evidence="10" id="KW-1185">Reference proteome</keyword>
<evidence type="ECO:0000256" key="8">
    <source>
        <dbReference type="SAM" id="Phobius"/>
    </source>
</evidence>
<dbReference type="PANTHER" id="PTHR42810">
    <property type="entry name" value="PURINE PERMEASE C1399.01C-RELATED"/>
    <property type="match status" value="1"/>
</dbReference>
<evidence type="ECO:0000256" key="5">
    <source>
        <dbReference type="ARBA" id="ARBA00022692"/>
    </source>
</evidence>